<accession>A0A0W0XN59</accession>
<dbReference type="AlphaFoldDB" id="A0A0W0XN59"/>
<gene>
    <name evidence="1" type="ORF">Lqui_2548</name>
</gene>
<dbReference type="InterPro" id="IPR029058">
    <property type="entry name" value="AB_hydrolase_fold"/>
</dbReference>
<dbReference type="PANTHER" id="PTHR34853">
    <property type="match status" value="1"/>
</dbReference>
<dbReference type="SUPFAM" id="SSF53474">
    <property type="entry name" value="alpha/beta-Hydrolases"/>
    <property type="match status" value="1"/>
</dbReference>
<name>A0A0W0XN59_9GAMM</name>
<proteinExistence type="predicted"/>
<dbReference type="Pfam" id="PF03583">
    <property type="entry name" value="LIP"/>
    <property type="match status" value="1"/>
</dbReference>
<dbReference type="GO" id="GO:0016042">
    <property type="term" value="P:lipid catabolic process"/>
    <property type="evidence" value="ECO:0007669"/>
    <property type="project" value="InterPro"/>
</dbReference>
<dbReference type="InterPro" id="IPR005152">
    <property type="entry name" value="Lipase_secreted"/>
</dbReference>
<protein>
    <submittedName>
        <fullName evidence="1">Secreted protein</fullName>
    </submittedName>
</protein>
<dbReference type="OrthoDB" id="9798122at2"/>
<dbReference type="PATRIC" id="fig|45073.5.peg.2706"/>
<dbReference type="Gene3D" id="3.40.50.1820">
    <property type="entry name" value="alpha/beta hydrolase"/>
    <property type="match status" value="1"/>
</dbReference>
<dbReference type="PANTHER" id="PTHR34853:SF1">
    <property type="entry name" value="LIPASE 5"/>
    <property type="match status" value="1"/>
</dbReference>
<dbReference type="STRING" id="45073.Lqui_2548"/>
<dbReference type="PIRSF" id="PIRSF029171">
    <property type="entry name" value="Esterase_LipA"/>
    <property type="match status" value="1"/>
</dbReference>
<dbReference type="RefSeq" id="WP_065236182.1">
    <property type="nucleotide sequence ID" value="NZ_CAAAIK010000036.1"/>
</dbReference>
<organism evidence="1 2">
    <name type="scientific">Legionella quinlivanii</name>
    <dbReference type="NCBI Taxonomy" id="45073"/>
    <lineage>
        <taxon>Bacteria</taxon>
        <taxon>Pseudomonadati</taxon>
        <taxon>Pseudomonadota</taxon>
        <taxon>Gammaproteobacteria</taxon>
        <taxon>Legionellales</taxon>
        <taxon>Legionellaceae</taxon>
        <taxon>Legionella</taxon>
    </lineage>
</organism>
<sequence length="390" mass="43774">MKRFLSNIVLGVWLVLLFNASYASHLLNYQLLGEMTKVEALQRLKRLPPFSNQKSQYDSQLYKITYQTTGPGGKLTQASGLVIIPKHIKSLAVVMYLHGTRVLHNDVPSDGFLPGYDFYSAIFSNVNGWMLVMPDYLGYGDSPLNLHPYVDAPTIASASIDALIAAKELAEQLSLTVTSQLFLAGYSEGGFSTLAVLEALEKDFPELTVTAAAPGAGPYDMDETLKYILFNGQRKGAFYSAFYFYSLYHYQQYWPDLSEVFQHPYDKIIPELFDGQHDADTILMALPANSQALLHPALFNAFEQGTEPHLVQLRREFNRYQFTPKASLLLVGSRGDTDVPFSNSALAYRIFRSMGCDVTLKSVSDVQDHRQAFLPVLFEQVEFFKAKLVH</sequence>
<keyword evidence="2" id="KW-1185">Reference proteome</keyword>
<dbReference type="GO" id="GO:0004806">
    <property type="term" value="F:triacylglycerol lipase activity"/>
    <property type="evidence" value="ECO:0007669"/>
    <property type="project" value="InterPro"/>
</dbReference>
<evidence type="ECO:0000313" key="2">
    <source>
        <dbReference type="Proteomes" id="UP000054618"/>
    </source>
</evidence>
<dbReference type="Proteomes" id="UP000054618">
    <property type="component" value="Unassembled WGS sequence"/>
</dbReference>
<reference evidence="1 2" key="1">
    <citation type="submission" date="2015-11" db="EMBL/GenBank/DDBJ databases">
        <title>Genomic analysis of 38 Legionella species identifies large and diverse effector repertoires.</title>
        <authorList>
            <person name="Burstein D."/>
            <person name="Amaro F."/>
            <person name="Zusman T."/>
            <person name="Lifshitz Z."/>
            <person name="Cohen O."/>
            <person name="Gilbert J.A."/>
            <person name="Pupko T."/>
            <person name="Shuman H.A."/>
            <person name="Segal G."/>
        </authorList>
    </citation>
    <scope>NUCLEOTIDE SEQUENCE [LARGE SCALE GENOMIC DNA]</scope>
    <source>
        <strain evidence="1 2">CDC#1442-AUS-E</strain>
    </source>
</reference>
<dbReference type="Gene3D" id="1.10.260.160">
    <property type="match status" value="1"/>
</dbReference>
<evidence type="ECO:0000313" key="1">
    <source>
        <dbReference type="EMBL" id="KTD46058.1"/>
    </source>
</evidence>
<dbReference type="EMBL" id="LNYS01000024">
    <property type="protein sequence ID" value="KTD46058.1"/>
    <property type="molecule type" value="Genomic_DNA"/>
</dbReference>
<comment type="caution">
    <text evidence="1">The sequence shown here is derived from an EMBL/GenBank/DDBJ whole genome shotgun (WGS) entry which is preliminary data.</text>
</comment>